<dbReference type="Pfam" id="PF01522">
    <property type="entry name" value="Polysacc_deac_1"/>
    <property type="match status" value="1"/>
</dbReference>
<evidence type="ECO:0000313" key="4">
    <source>
        <dbReference type="Proteomes" id="UP000070539"/>
    </source>
</evidence>
<dbReference type="GO" id="GO:0016810">
    <property type="term" value="F:hydrolase activity, acting on carbon-nitrogen (but not peptide) bonds"/>
    <property type="evidence" value="ECO:0007669"/>
    <property type="project" value="InterPro"/>
</dbReference>
<dbReference type="InterPro" id="IPR011330">
    <property type="entry name" value="Glyco_hydro/deAcase_b/a-brl"/>
</dbReference>
<proteinExistence type="predicted"/>
<dbReference type="PANTHER" id="PTHR10587:SF128">
    <property type="entry name" value="POLYSACCHARIDE DEACETYLASE PDAB-RELATED"/>
    <property type="match status" value="1"/>
</dbReference>
<feature type="domain" description="NodB homology" evidence="2">
    <location>
        <begin position="60"/>
        <end position="239"/>
    </location>
</feature>
<feature type="signal peptide" evidence="1">
    <location>
        <begin position="1"/>
        <end position="22"/>
    </location>
</feature>
<accession>A0A136WFF2</accession>
<dbReference type="SUPFAM" id="SSF88713">
    <property type="entry name" value="Glycoside hydrolase/deacetylase"/>
    <property type="match status" value="1"/>
</dbReference>
<comment type="caution">
    <text evidence="3">The sequence shown here is derived from an EMBL/GenBank/DDBJ whole genome shotgun (WGS) entry which is preliminary data.</text>
</comment>
<dbReference type="EC" id="3.5.1.-" evidence="3"/>
<reference evidence="3 4" key="1">
    <citation type="submission" date="2016-01" db="EMBL/GenBank/DDBJ databases">
        <title>Genome sequence of Clostridium neopropionicum X4, DSM-3847.</title>
        <authorList>
            <person name="Poehlein A."/>
            <person name="Beck M.H."/>
            <person name="Bengelsdorf F.R."/>
            <person name="Daniel R."/>
            <person name="Duerre P."/>
        </authorList>
    </citation>
    <scope>NUCLEOTIDE SEQUENCE [LARGE SCALE GENOMIC DNA]</scope>
    <source>
        <strain evidence="3 4">DSM-3847</strain>
    </source>
</reference>
<dbReference type="OrthoDB" id="9806342at2"/>
<dbReference type="GO" id="GO:0016020">
    <property type="term" value="C:membrane"/>
    <property type="evidence" value="ECO:0007669"/>
    <property type="project" value="TreeGrafter"/>
</dbReference>
<dbReference type="AlphaFoldDB" id="A0A136WFF2"/>
<protein>
    <submittedName>
        <fullName evidence="3">Peptidoglycan-N-acetylmuramic acid deacetylase PdaA</fullName>
        <ecNumber evidence="3">3.5.1.-</ecNumber>
    </submittedName>
</protein>
<organism evidence="3 4">
    <name type="scientific">Anaerotignum neopropionicum</name>
    <dbReference type="NCBI Taxonomy" id="36847"/>
    <lineage>
        <taxon>Bacteria</taxon>
        <taxon>Bacillati</taxon>
        <taxon>Bacillota</taxon>
        <taxon>Clostridia</taxon>
        <taxon>Lachnospirales</taxon>
        <taxon>Anaerotignaceae</taxon>
        <taxon>Anaerotignum</taxon>
    </lineage>
</organism>
<dbReference type="Proteomes" id="UP000070539">
    <property type="component" value="Unassembled WGS sequence"/>
</dbReference>
<feature type="chain" id="PRO_5039157384" evidence="1">
    <location>
        <begin position="23"/>
        <end position="265"/>
    </location>
</feature>
<keyword evidence="1" id="KW-0732">Signal</keyword>
<gene>
    <name evidence="3" type="primary">pdaA</name>
    <name evidence="3" type="ORF">CLNEO_12220</name>
</gene>
<dbReference type="Gene3D" id="3.20.20.370">
    <property type="entry name" value="Glycoside hydrolase/deacetylase"/>
    <property type="match status" value="1"/>
</dbReference>
<dbReference type="EMBL" id="LRVM01000003">
    <property type="protein sequence ID" value="KXL53251.1"/>
    <property type="molecule type" value="Genomic_DNA"/>
</dbReference>
<dbReference type="PROSITE" id="PS51677">
    <property type="entry name" value="NODB"/>
    <property type="match status" value="1"/>
</dbReference>
<keyword evidence="3" id="KW-0378">Hydrolase</keyword>
<keyword evidence="4" id="KW-1185">Reference proteome</keyword>
<evidence type="ECO:0000313" key="3">
    <source>
        <dbReference type="EMBL" id="KXL53251.1"/>
    </source>
</evidence>
<evidence type="ECO:0000259" key="2">
    <source>
        <dbReference type="PROSITE" id="PS51677"/>
    </source>
</evidence>
<dbReference type="InterPro" id="IPR050248">
    <property type="entry name" value="Polysacc_deacetylase_ArnD"/>
</dbReference>
<dbReference type="RefSeq" id="WP_083531881.1">
    <property type="nucleotide sequence ID" value="NZ_LRVM01000003.1"/>
</dbReference>
<sequence length="265" mass="29830">MNLFKAVHIRKKHILIAFAAVACIGVCTCLIPPTAARVSALVSAKTERKLPIYCVETDKPQVSISFDAAWGADDTDELLRILADNNVKATFFLCGYWVEDYPDEVKKIAEAGHDLGNHSSTHPHMNQLNSEQISKELADCHKTVKDLTGMEMDLFRPPFGEYNNTVIETAFANSYYPIQWNVDSLDWKELGADHELNQVLNHKHLSNGSIILFHNDAKYTPEVLDAIIKGLKEKGYELVPISQLIYRDNFELDHEGRQKKSTSAT</sequence>
<dbReference type="CDD" id="cd10917">
    <property type="entry name" value="CE4_NodB_like_6s_7s"/>
    <property type="match status" value="1"/>
</dbReference>
<name>A0A136WFF2_9FIRM</name>
<dbReference type="PANTHER" id="PTHR10587">
    <property type="entry name" value="GLYCOSYL TRANSFERASE-RELATED"/>
    <property type="match status" value="1"/>
</dbReference>
<evidence type="ECO:0000256" key="1">
    <source>
        <dbReference type="SAM" id="SignalP"/>
    </source>
</evidence>
<dbReference type="InterPro" id="IPR002509">
    <property type="entry name" value="NODB_dom"/>
</dbReference>
<dbReference type="PATRIC" id="fig|36847.3.peg.1416"/>
<dbReference type="PROSITE" id="PS51257">
    <property type="entry name" value="PROKAR_LIPOPROTEIN"/>
    <property type="match status" value="1"/>
</dbReference>
<dbReference type="STRING" id="36847.CLNEO_12220"/>
<dbReference type="GO" id="GO:0005975">
    <property type="term" value="P:carbohydrate metabolic process"/>
    <property type="evidence" value="ECO:0007669"/>
    <property type="project" value="InterPro"/>
</dbReference>